<evidence type="ECO:0000259" key="5">
    <source>
        <dbReference type="PROSITE" id="PS50931"/>
    </source>
</evidence>
<accession>A0A0M0KMZ3</accession>
<dbReference type="PATRIC" id="fig|136160.3.peg.2221"/>
<keyword evidence="2" id="KW-0805">Transcription regulation</keyword>
<comment type="similarity">
    <text evidence="1">Belongs to the LysR transcriptional regulatory family.</text>
</comment>
<feature type="domain" description="HTH lysR-type" evidence="5">
    <location>
        <begin position="1"/>
        <end position="59"/>
    </location>
</feature>
<protein>
    <recommendedName>
        <fullName evidence="5">HTH lysR-type domain-containing protein</fullName>
    </recommendedName>
</protein>
<keyword evidence="3" id="KW-0238">DNA-binding</keyword>
<reference evidence="6" key="1">
    <citation type="submission" date="2015-08" db="EMBL/GenBank/DDBJ databases">
        <title>Complete DNA Sequence of Pseudomonas syringae pv. actinidiae, the Causal Agent of Kiwifruit Canker Disease.</title>
        <authorList>
            <person name="Rikkerink E.H.A."/>
            <person name="Fineran P.C."/>
        </authorList>
    </citation>
    <scope>NUCLEOTIDE SEQUENCE</scope>
    <source>
        <strain evidence="6">DSM 13666</strain>
    </source>
</reference>
<organism evidence="6">
    <name type="scientific">Halalkalibacterium halodurans</name>
    <name type="common">Bacillus halodurans</name>
    <dbReference type="NCBI Taxonomy" id="86665"/>
    <lineage>
        <taxon>Bacteria</taxon>
        <taxon>Bacillati</taxon>
        <taxon>Bacillota</taxon>
        <taxon>Bacilli</taxon>
        <taxon>Bacillales</taxon>
        <taxon>Bacillaceae</taxon>
        <taxon>Halalkalibacterium (ex Joshi et al. 2022)</taxon>
    </lineage>
</organism>
<dbReference type="AlphaFoldDB" id="A0A0M0KMZ3"/>
<dbReference type="InterPro" id="IPR036388">
    <property type="entry name" value="WH-like_DNA-bd_sf"/>
</dbReference>
<dbReference type="FunFam" id="1.10.10.10:FF:000001">
    <property type="entry name" value="LysR family transcriptional regulator"/>
    <property type="match status" value="1"/>
</dbReference>
<dbReference type="PANTHER" id="PTHR30126:SF40">
    <property type="entry name" value="HTH-TYPE TRANSCRIPTIONAL REGULATOR GLTR"/>
    <property type="match status" value="1"/>
</dbReference>
<dbReference type="InterPro" id="IPR005119">
    <property type="entry name" value="LysR_subst-bd"/>
</dbReference>
<dbReference type="GO" id="GO:0000976">
    <property type="term" value="F:transcription cis-regulatory region binding"/>
    <property type="evidence" value="ECO:0007669"/>
    <property type="project" value="TreeGrafter"/>
</dbReference>
<dbReference type="EMBL" id="LILD01000001">
    <property type="protein sequence ID" value="KOO40189.1"/>
    <property type="molecule type" value="Genomic_DNA"/>
</dbReference>
<dbReference type="Gene3D" id="1.10.10.10">
    <property type="entry name" value="Winged helix-like DNA-binding domain superfamily/Winged helix DNA-binding domain"/>
    <property type="match status" value="1"/>
</dbReference>
<dbReference type="GO" id="GO:0003700">
    <property type="term" value="F:DNA-binding transcription factor activity"/>
    <property type="evidence" value="ECO:0007669"/>
    <property type="project" value="InterPro"/>
</dbReference>
<keyword evidence="4" id="KW-0804">Transcription</keyword>
<proteinExistence type="inferred from homology"/>
<dbReference type="Pfam" id="PF00126">
    <property type="entry name" value="HTH_1"/>
    <property type="match status" value="1"/>
</dbReference>
<evidence type="ECO:0000256" key="1">
    <source>
        <dbReference type="ARBA" id="ARBA00009437"/>
    </source>
</evidence>
<evidence type="ECO:0000313" key="6">
    <source>
        <dbReference type="EMBL" id="KOO40189.1"/>
    </source>
</evidence>
<name>A0A0M0KMZ3_ALKHA</name>
<dbReference type="Gene3D" id="3.40.190.290">
    <property type="match status" value="1"/>
</dbReference>
<sequence length="287" mass="33210">MELLYLKTFVKVVQCGSYTHAALKLGYAQSSITNHIQKLEEQYGGITLLERRGKSMKPTPSGELLYEYAEKILSLHQESHMALQKQEIKTISIGTIETLAIYCLPRILEQFKEQYPDVLIRIIPDCEENIIRRVNDKEIDFGFILDSPCIVPEIESLSIQKERMAVVVPFNHLFENREAITLNDLENQSLLLTEKGCTYRAFLLEKLKKHGVPYNVSMELSSVETIKKAVQNEWGIGFLPDFTIAHDDPVRAIHFANEEFDFYRQLIYKKEKTNQKVFNLFISLFNV</sequence>
<gene>
    <name evidence="6" type="ORF">AMD02_09315</name>
</gene>
<evidence type="ECO:0000256" key="3">
    <source>
        <dbReference type="ARBA" id="ARBA00023125"/>
    </source>
</evidence>
<dbReference type="Pfam" id="PF03466">
    <property type="entry name" value="LysR_substrate"/>
    <property type="match status" value="1"/>
</dbReference>
<dbReference type="InterPro" id="IPR000847">
    <property type="entry name" value="LysR_HTH_N"/>
</dbReference>
<dbReference type="PANTHER" id="PTHR30126">
    <property type="entry name" value="HTH-TYPE TRANSCRIPTIONAL REGULATOR"/>
    <property type="match status" value="1"/>
</dbReference>
<evidence type="ECO:0000256" key="2">
    <source>
        <dbReference type="ARBA" id="ARBA00023015"/>
    </source>
</evidence>
<dbReference type="CDD" id="cd05466">
    <property type="entry name" value="PBP2_LTTR_substrate"/>
    <property type="match status" value="1"/>
</dbReference>
<dbReference type="PROSITE" id="PS50931">
    <property type="entry name" value="HTH_LYSR"/>
    <property type="match status" value="1"/>
</dbReference>
<dbReference type="InterPro" id="IPR036390">
    <property type="entry name" value="WH_DNA-bd_sf"/>
</dbReference>
<dbReference type="SUPFAM" id="SSF46785">
    <property type="entry name" value="Winged helix' DNA-binding domain"/>
    <property type="match status" value="1"/>
</dbReference>
<comment type="caution">
    <text evidence="6">The sequence shown here is derived from an EMBL/GenBank/DDBJ whole genome shotgun (WGS) entry which is preliminary data.</text>
</comment>
<evidence type="ECO:0000256" key="4">
    <source>
        <dbReference type="ARBA" id="ARBA00023163"/>
    </source>
</evidence>
<dbReference type="SUPFAM" id="SSF53850">
    <property type="entry name" value="Periplasmic binding protein-like II"/>
    <property type="match status" value="1"/>
</dbReference>